<dbReference type="InterPro" id="IPR039650">
    <property type="entry name" value="HdrA-like"/>
</dbReference>
<dbReference type="EMBL" id="SIRE01000026">
    <property type="protein sequence ID" value="TBL71407.1"/>
    <property type="molecule type" value="Genomic_DNA"/>
</dbReference>
<dbReference type="PROSITE" id="PS51257">
    <property type="entry name" value="PROKAR_LIPOPROTEIN"/>
    <property type="match status" value="1"/>
</dbReference>
<evidence type="ECO:0000256" key="5">
    <source>
        <dbReference type="ARBA" id="ARBA00023014"/>
    </source>
</evidence>
<dbReference type="OrthoDB" id="9777740at2"/>
<evidence type="ECO:0000256" key="1">
    <source>
        <dbReference type="ARBA" id="ARBA00022485"/>
    </source>
</evidence>
<dbReference type="RefSeq" id="WP_131017272.1">
    <property type="nucleotide sequence ID" value="NZ_SIRE01000026.1"/>
</dbReference>
<reference evidence="6 7" key="1">
    <citation type="submission" date="2019-02" db="EMBL/GenBank/DDBJ databases">
        <title>Paenibacillus sp. nov., isolated from surface-sterilized tissue of Thalictrum simplex L.</title>
        <authorList>
            <person name="Tuo L."/>
        </authorList>
    </citation>
    <scope>NUCLEOTIDE SEQUENCE [LARGE SCALE GENOMIC DNA]</scope>
    <source>
        <strain evidence="6 7">N2SHLJ1</strain>
    </source>
</reference>
<keyword evidence="2" id="KW-0479">Metal-binding</keyword>
<protein>
    <submittedName>
        <fullName evidence="6">FAD-dependent oxidoreductase</fullName>
    </submittedName>
</protein>
<dbReference type="AlphaFoldDB" id="A0A4Q9DGI3"/>
<dbReference type="InterPro" id="IPR036188">
    <property type="entry name" value="FAD/NAD-bd_sf"/>
</dbReference>
<keyword evidence="7" id="KW-1185">Reference proteome</keyword>
<evidence type="ECO:0000256" key="3">
    <source>
        <dbReference type="ARBA" id="ARBA00023002"/>
    </source>
</evidence>
<keyword evidence="3" id="KW-0560">Oxidoreductase</keyword>
<comment type="caution">
    <text evidence="6">The sequence shown here is derived from an EMBL/GenBank/DDBJ whole genome shotgun (WGS) entry which is preliminary data.</text>
</comment>
<organism evidence="6 7">
    <name type="scientific">Paenibacillus thalictri</name>
    <dbReference type="NCBI Taxonomy" id="2527873"/>
    <lineage>
        <taxon>Bacteria</taxon>
        <taxon>Bacillati</taxon>
        <taxon>Bacillota</taxon>
        <taxon>Bacilli</taxon>
        <taxon>Bacillales</taxon>
        <taxon>Paenibacillaceae</taxon>
        <taxon>Paenibacillus</taxon>
    </lineage>
</organism>
<evidence type="ECO:0000256" key="2">
    <source>
        <dbReference type="ARBA" id="ARBA00022723"/>
    </source>
</evidence>
<sequence length="426" mass="46977">MAKYEQIVWKRDVPLRYEADVAVLGGGMAGVSAACAAARSGAKVILIERFAVTGGNATTGGVAAFCGETAGQGEVFDRIISDLEQFQAVAPYVPYPQADHRLFDHEILAVVLQELLLRHNVKLLLHTQLVDAAVSDDGLIKEIIVSGKSGPEALRAKQYIDCTGEAQAAHLAGFATMKGRPGDGVQLPMSLMFFVRHVQEEQQVKQVPEGWFRAIRDKDDMPMTTKWPNGPGSNAIKLKIPMFDATDTESATAAEIQARRRMMEVLDYYQRVENRPWLLDHCSPQIGIREGRRIVGDYMLTVDDLRAARKFDDAIARGVYYLDAHKPDDDKRTYVLDKKELKVPPYQLPLRSLIVKDAKNLLAAGRCLSADQLALSSARVMTTCSMMGQAAGVAAAESVRQKCNPRDLDHMAIRKNVEKRGANLEV</sequence>
<evidence type="ECO:0000313" key="7">
    <source>
        <dbReference type="Proteomes" id="UP000293142"/>
    </source>
</evidence>
<dbReference type="GO" id="GO:0016491">
    <property type="term" value="F:oxidoreductase activity"/>
    <property type="evidence" value="ECO:0007669"/>
    <property type="project" value="UniProtKB-KW"/>
</dbReference>
<evidence type="ECO:0000256" key="4">
    <source>
        <dbReference type="ARBA" id="ARBA00023004"/>
    </source>
</evidence>
<keyword evidence="5" id="KW-0411">Iron-sulfur</keyword>
<dbReference type="Pfam" id="PF12831">
    <property type="entry name" value="FAD_oxidored"/>
    <property type="match status" value="1"/>
</dbReference>
<dbReference type="SUPFAM" id="SSF51905">
    <property type="entry name" value="FAD/NAD(P)-binding domain"/>
    <property type="match status" value="1"/>
</dbReference>
<name>A0A4Q9DGI3_9BACL</name>
<keyword evidence="1" id="KW-0004">4Fe-4S</keyword>
<keyword evidence="4" id="KW-0408">Iron</keyword>
<dbReference type="PANTHER" id="PTHR43498:SF1">
    <property type="entry name" value="COB--COM HETERODISULFIDE REDUCTASE IRON-SULFUR SUBUNIT A"/>
    <property type="match status" value="1"/>
</dbReference>
<gene>
    <name evidence="6" type="ORF">EYB31_30430</name>
</gene>
<dbReference type="GO" id="GO:0051539">
    <property type="term" value="F:4 iron, 4 sulfur cluster binding"/>
    <property type="evidence" value="ECO:0007669"/>
    <property type="project" value="UniProtKB-KW"/>
</dbReference>
<dbReference type="PANTHER" id="PTHR43498">
    <property type="entry name" value="FERREDOXIN:COB-COM HETERODISULFIDE REDUCTASE SUBUNIT A"/>
    <property type="match status" value="1"/>
</dbReference>
<dbReference type="Proteomes" id="UP000293142">
    <property type="component" value="Unassembled WGS sequence"/>
</dbReference>
<dbReference type="GO" id="GO:0046872">
    <property type="term" value="F:metal ion binding"/>
    <property type="evidence" value="ECO:0007669"/>
    <property type="project" value="UniProtKB-KW"/>
</dbReference>
<dbReference type="Gene3D" id="3.50.50.60">
    <property type="entry name" value="FAD/NAD(P)-binding domain"/>
    <property type="match status" value="1"/>
</dbReference>
<proteinExistence type="predicted"/>
<evidence type="ECO:0000313" key="6">
    <source>
        <dbReference type="EMBL" id="TBL71407.1"/>
    </source>
</evidence>
<accession>A0A4Q9DGI3</accession>